<evidence type="ECO:0000259" key="1">
    <source>
        <dbReference type="Pfam" id="PF05598"/>
    </source>
</evidence>
<dbReference type="Pfam" id="PF05598">
    <property type="entry name" value="DUF772"/>
    <property type="match status" value="1"/>
</dbReference>
<organism evidence="2 3">
    <name type="scientific">[Pasteurella] mairii</name>
    <dbReference type="NCBI Taxonomy" id="757"/>
    <lineage>
        <taxon>Bacteria</taxon>
        <taxon>Pseudomonadati</taxon>
        <taxon>Pseudomonadota</taxon>
        <taxon>Gammaproteobacteria</taxon>
        <taxon>Pasteurellales</taxon>
        <taxon>Pasteurellaceae</taxon>
    </lineage>
</organism>
<evidence type="ECO:0000313" key="2">
    <source>
        <dbReference type="EMBL" id="SUB33159.1"/>
    </source>
</evidence>
<dbReference type="InterPro" id="IPR008490">
    <property type="entry name" value="Transposase_InsH_N"/>
</dbReference>
<evidence type="ECO:0000313" key="3">
    <source>
        <dbReference type="Proteomes" id="UP000254280"/>
    </source>
</evidence>
<reference evidence="2 3" key="1">
    <citation type="submission" date="2018-06" db="EMBL/GenBank/DDBJ databases">
        <authorList>
            <consortium name="Pathogen Informatics"/>
            <person name="Doyle S."/>
        </authorList>
    </citation>
    <scope>NUCLEOTIDE SEQUENCE [LARGE SCALE GENOMIC DNA]</scope>
    <source>
        <strain evidence="2 3">NCTC10699</strain>
    </source>
</reference>
<sequence length="118" mass="14172">MLKNTQSPQYEFEMISLEQLVPKDRLVRKINKAIDFEFIRDEVAHLYCQDNGCPAVDSVRLFKIMLQGYIFGIKSERRLVKELKVNAAYRWFVRMSFANKNKYRNEEREVRVSQYIDN</sequence>
<gene>
    <name evidence="2" type="ORF">NCTC10699_00766</name>
</gene>
<accession>A0A379B4F1</accession>
<name>A0A379B4F1_9PAST</name>
<dbReference type="AlphaFoldDB" id="A0A379B4F1"/>
<protein>
    <submittedName>
        <fullName evidence="2">Transposase domain (DUF772)</fullName>
    </submittedName>
</protein>
<keyword evidence="3" id="KW-1185">Reference proteome</keyword>
<dbReference type="EMBL" id="UGSS01000002">
    <property type="protein sequence ID" value="SUB33159.1"/>
    <property type="molecule type" value="Genomic_DNA"/>
</dbReference>
<proteinExistence type="predicted"/>
<dbReference type="Proteomes" id="UP000254280">
    <property type="component" value="Unassembled WGS sequence"/>
</dbReference>
<feature type="domain" description="Transposase InsH N-terminal" evidence="1">
    <location>
        <begin position="16"/>
        <end position="100"/>
    </location>
</feature>